<gene>
    <name evidence="3" type="ORF">KI810_14685</name>
</gene>
<dbReference type="GO" id="GO:0032259">
    <property type="term" value="P:methylation"/>
    <property type="evidence" value="ECO:0007669"/>
    <property type="project" value="UniProtKB-KW"/>
</dbReference>
<keyword evidence="3" id="KW-0489">Methyltransferase</keyword>
<organism evidence="3 4">
    <name type="scientific">Geomobilimonas luticola</name>
    <dbReference type="NCBI Taxonomy" id="1114878"/>
    <lineage>
        <taxon>Bacteria</taxon>
        <taxon>Pseudomonadati</taxon>
        <taxon>Thermodesulfobacteriota</taxon>
        <taxon>Desulfuromonadia</taxon>
        <taxon>Geobacterales</taxon>
        <taxon>Geobacteraceae</taxon>
        <taxon>Geomobilimonas</taxon>
    </lineage>
</organism>
<dbReference type="InterPro" id="IPR029063">
    <property type="entry name" value="SAM-dependent_MTases_sf"/>
</dbReference>
<dbReference type="GO" id="GO:0008168">
    <property type="term" value="F:methyltransferase activity"/>
    <property type="evidence" value="ECO:0007669"/>
    <property type="project" value="UniProtKB-KW"/>
</dbReference>
<evidence type="ECO:0000313" key="4">
    <source>
        <dbReference type="Proteomes" id="UP000756860"/>
    </source>
</evidence>
<dbReference type="PANTHER" id="PTHR43861">
    <property type="entry name" value="TRANS-ACONITATE 2-METHYLTRANSFERASE-RELATED"/>
    <property type="match status" value="1"/>
</dbReference>
<accession>A0ABS5SG09</accession>
<dbReference type="Pfam" id="PF13649">
    <property type="entry name" value="Methyltransf_25"/>
    <property type="match status" value="1"/>
</dbReference>
<dbReference type="SUPFAM" id="SSF53335">
    <property type="entry name" value="S-adenosyl-L-methionine-dependent methyltransferases"/>
    <property type="match status" value="1"/>
</dbReference>
<dbReference type="Proteomes" id="UP000756860">
    <property type="component" value="Unassembled WGS sequence"/>
</dbReference>
<proteinExistence type="predicted"/>
<comment type="caution">
    <text evidence="3">The sequence shown here is derived from an EMBL/GenBank/DDBJ whole genome shotgun (WGS) entry which is preliminary data.</text>
</comment>
<dbReference type="EMBL" id="JAHCVK010000009">
    <property type="protein sequence ID" value="MBT0654308.1"/>
    <property type="molecule type" value="Genomic_DNA"/>
</dbReference>
<reference evidence="3 4" key="1">
    <citation type="submission" date="2021-05" db="EMBL/GenBank/DDBJ databases">
        <title>The draft genome of Geobacter luticola JCM 17780.</title>
        <authorList>
            <person name="Xu Z."/>
            <person name="Masuda Y."/>
            <person name="Itoh H."/>
            <person name="Senoo K."/>
        </authorList>
    </citation>
    <scope>NUCLEOTIDE SEQUENCE [LARGE SCALE GENOMIC DNA]</scope>
    <source>
        <strain evidence="3 4">JCM 17780</strain>
    </source>
</reference>
<keyword evidence="1" id="KW-0808">Transferase</keyword>
<dbReference type="InterPro" id="IPR041698">
    <property type="entry name" value="Methyltransf_25"/>
</dbReference>
<dbReference type="RefSeq" id="WP_214176314.1">
    <property type="nucleotide sequence ID" value="NZ_JAHCVK010000009.1"/>
</dbReference>
<feature type="domain" description="Methyltransferase" evidence="2">
    <location>
        <begin position="45"/>
        <end position="124"/>
    </location>
</feature>
<keyword evidence="4" id="KW-1185">Reference proteome</keyword>
<dbReference type="Gene3D" id="3.40.50.150">
    <property type="entry name" value="Vaccinia Virus protein VP39"/>
    <property type="match status" value="1"/>
</dbReference>
<sequence length="198" mass="21917">MESDRIKWDDRYAGEGLAMGEAPSRFLAERVGEILSLCPGRTAFDIACGEGRNSIFLARHGFRVTGVDISPVGLAKGRERATAESLVVDFLQADLETYRFTATYDLIVNINFLLRELIPPAVAALNPGGLFLFESILDTPTLQGYHTKRFLLQPGELRQLFEGFEGEILQCEELPDAEVPVARLIFRKIKAGNIATTL</sequence>
<protein>
    <submittedName>
        <fullName evidence="3">Methyltransferase domain-containing protein</fullName>
    </submittedName>
</protein>
<name>A0ABS5SG09_9BACT</name>
<dbReference type="PANTHER" id="PTHR43861:SF3">
    <property type="entry name" value="PUTATIVE (AFU_ORTHOLOGUE AFUA_2G14390)-RELATED"/>
    <property type="match status" value="1"/>
</dbReference>
<dbReference type="CDD" id="cd02440">
    <property type="entry name" value="AdoMet_MTases"/>
    <property type="match status" value="1"/>
</dbReference>
<evidence type="ECO:0000259" key="2">
    <source>
        <dbReference type="Pfam" id="PF13649"/>
    </source>
</evidence>
<evidence type="ECO:0000256" key="1">
    <source>
        <dbReference type="ARBA" id="ARBA00022679"/>
    </source>
</evidence>
<evidence type="ECO:0000313" key="3">
    <source>
        <dbReference type="EMBL" id="MBT0654308.1"/>
    </source>
</evidence>